<accession>A0ABM6IME3</accession>
<geneLocation type="plasmid" evidence="1 2">
    <name>unnamed1</name>
</geneLocation>
<keyword evidence="2" id="KW-1185">Reference proteome</keyword>
<gene>
    <name evidence="1" type="ORF">BMG03_19655</name>
</gene>
<evidence type="ECO:0000313" key="2">
    <source>
        <dbReference type="Proteomes" id="UP000185622"/>
    </source>
</evidence>
<organism evidence="1 2">
    <name type="scientific">Thioclava nitratireducens</name>
    <dbReference type="NCBI Taxonomy" id="1915078"/>
    <lineage>
        <taxon>Bacteria</taxon>
        <taxon>Pseudomonadati</taxon>
        <taxon>Pseudomonadota</taxon>
        <taxon>Alphaproteobacteria</taxon>
        <taxon>Rhodobacterales</taxon>
        <taxon>Paracoccaceae</taxon>
        <taxon>Thioclava</taxon>
    </lineage>
</organism>
<protein>
    <recommendedName>
        <fullName evidence="3">Tyr recombinase domain-containing protein</fullName>
    </recommendedName>
</protein>
<proteinExistence type="predicted"/>
<dbReference type="Proteomes" id="UP000185622">
    <property type="component" value="Plasmid unnamed1"/>
</dbReference>
<evidence type="ECO:0008006" key="3">
    <source>
        <dbReference type="Google" id="ProtNLM"/>
    </source>
</evidence>
<evidence type="ECO:0000313" key="1">
    <source>
        <dbReference type="EMBL" id="AQS50129.1"/>
    </source>
</evidence>
<reference evidence="1 2" key="1">
    <citation type="submission" date="2017-01" db="EMBL/GenBank/DDBJ databases">
        <title>The complete genome sequence of a sulfur-oxidizing marine bacterium Thioclava sp. 25B10_4T.</title>
        <authorList>
            <person name="Liu Y."/>
            <person name="Lai Q."/>
            <person name="Shao Z."/>
        </authorList>
    </citation>
    <scope>NUCLEOTIDE SEQUENCE [LARGE SCALE GENOMIC DNA]</scope>
    <source>
        <strain evidence="1 2">25B10_4</strain>
        <plasmid evidence="1 2">unnamed1</plasmid>
    </source>
</reference>
<dbReference type="RefSeq" id="WP_075777542.1">
    <property type="nucleotide sequence ID" value="NZ_CP019438.1"/>
</dbReference>
<sequence length="481" mass="53894">MAHQPFSRAERVARLLARMQNVPRPVAHAVAEAVVEGTLKGRGAPAALERFYGALAAVGRTPETASREDFEAAASSRTSYRTLISALTRFDPTVSLAPARDVTKNWDRWLNSTYGSKPKKPRVSTRIAALPEQWPARWREALPLLDRVVRRGETVYKPLRQKSRASVVAAVGTCETARIWANGRGIALGDAFCPDLAEVFLRYLLVDRGITPRSAADYFERIEGFAYRGRLFDRAAAEAFADIRGQLRAEAEDQPEGKHAKVKRFLKTFDLADILHGAARLSEAATSCRGDSAQAERFRRKSVVFALLVNGSDRQGDLSRFRIGREIQRLPDGSWEVAFRQAKTRRKKELGTLWPFTARLLDAHVLADRPSWQLKDRMAELDGMNLLSLREEGYGTYHPSALLKEEFGISGHLIRTLVTNLIRTEEPDAAWAAQALLGHSNRYSQRAYLTDFRVTASVREWQSTMADLEKKVARATAYDEA</sequence>
<name>A0ABM6IME3_9RHOB</name>
<dbReference type="EMBL" id="CP019438">
    <property type="protein sequence ID" value="AQS50129.1"/>
    <property type="molecule type" value="Genomic_DNA"/>
</dbReference>
<keyword evidence="1" id="KW-0614">Plasmid</keyword>